<dbReference type="Proteomes" id="UP000825935">
    <property type="component" value="Chromosome 39"/>
</dbReference>
<reference evidence="7" key="1">
    <citation type="submission" date="2021-08" db="EMBL/GenBank/DDBJ databases">
        <title>WGS assembly of Ceratopteris richardii.</title>
        <authorList>
            <person name="Marchant D.B."/>
            <person name="Chen G."/>
            <person name="Jenkins J."/>
            <person name="Shu S."/>
            <person name="Leebens-Mack J."/>
            <person name="Grimwood J."/>
            <person name="Schmutz J."/>
            <person name="Soltis P."/>
            <person name="Soltis D."/>
            <person name="Chen Z.-H."/>
        </authorList>
    </citation>
    <scope>NUCLEOTIDE SEQUENCE</scope>
    <source>
        <strain evidence="7">Whitten #5841</strain>
        <tissue evidence="7">Leaf</tissue>
    </source>
</reference>
<dbReference type="EMBL" id="CM035444">
    <property type="protein sequence ID" value="KAH7276745.1"/>
    <property type="molecule type" value="Genomic_DNA"/>
</dbReference>
<dbReference type="InterPro" id="IPR045540">
    <property type="entry name" value="YegS/DAGK_C"/>
</dbReference>
<feature type="region of interest" description="Disordered" evidence="5">
    <location>
        <begin position="471"/>
        <end position="505"/>
    </location>
</feature>
<feature type="region of interest" description="Disordered" evidence="5">
    <location>
        <begin position="517"/>
        <end position="542"/>
    </location>
</feature>
<dbReference type="InterPro" id="IPR016064">
    <property type="entry name" value="NAD/diacylglycerol_kinase_sf"/>
</dbReference>
<dbReference type="EMBL" id="CM035444">
    <property type="protein sequence ID" value="KAH7276741.1"/>
    <property type="molecule type" value="Genomic_DNA"/>
</dbReference>
<dbReference type="PANTHER" id="PTHR12358">
    <property type="entry name" value="SPHINGOSINE KINASE"/>
    <property type="match status" value="1"/>
</dbReference>
<dbReference type="InterPro" id="IPR017438">
    <property type="entry name" value="ATP-NAD_kinase_N"/>
</dbReference>
<proteinExistence type="predicted"/>
<dbReference type="EMBL" id="CM035444">
    <property type="protein sequence ID" value="KAH7276744.1"/>
    <property type="molecule type" value="Genomic_DNA"/>
</dbReference>
<keyword evidence="2" id="KW-0547">Nucleotide-binding</keyword>
<dbReference type="Gene3D" id="2.60.200.40">
    <property type="match status" value="1"/>
</dbReference>
<accession>A0A8T2PZF7</accession>
<dbReference type="EMBL" id="CM035444">
    <property type="protein sequence ID" value="KAH7276743.1"/>
    <property type="molecule type" value="Genomic_DNA"/>
</dbReference>
<gene>
    <name evidence="7" type="ORF">KP509_39G020200</name>
</gene>
<dbReference type="InterPro" id="IPR001206">
    <property type="entry name" value="Diacylglycerol_kinase_cat_dom"/>
</dbReference>
<evidence type="ECO:0000256" key="5">
    <source>
        <dbReference type="SAM" id="MobiDB-lite"/>
    </source>
</evidence>
<feature type="compositionally biased region" description="Polar residues" evidence="5">
    <location>
        <begin position="471"/>
        <end position="480"/>
    </location>
</feature>
<dbReference type="EMBL" id="CM035444">
    <property type="protein sequence ID" value="KAH7276742.1"/>
    <property type="molecule type" value="Genomic_DNA"/>
</dbReference>
<dbReference type="EMBL" id="CM035444">
    <property type="protein sequence ID" value="KAH7276746.1"/>
    <property type="molecule type" value="Genomic_DNA"/>
</dbReference>
<evidence type="ECO:0000256" key="1">
    <source>
        <dbReference type="ARBA" id="ARBA00022679"/>
    </source>
</evidence>
<dbReference type="OMA" id="NTEGMPR"/>
<keyword evidence="1" id="KW-0808">Transferase</keyword>
<keyword evidence="3" id="KW-0418">Kinase</keyword>
<name>A0A8T2PZF7_CERRI</name>
<keyword evidence="8" id="KW-1185">Reference proteome</keyword>
<evidence type="ECO:0000259" key="6">
    <source>
        <dbReference type="PROSITE" id="PS50146"/>
    </source>
</evidence>
<dbReference type="SUPFAM" id="SSF111331">
    <property type="entry name" value="NAD kinase/diacylglycerol kinase-like"/>
    <property type="match status" value="1"/>
</dbReference>
<comment type="caution">
    <text evidence="7">The sequence shown here is derived from an EMBL/GenBank/DDBJ whole genome shotgun (WGS) entry which is preliminary data.</text>
</comment>
<dbReference type="Pfam" id="PF00781">
    <property type="entry name" value="DAGK_cat"/>
    <property type="match status" value="1"/>
</dbReference>
<protein>
    <recommendedName>
        <fullName evidence="6">DAGKc domain-containing protein</fullName>
    </recommendedName>
</protein>
<dbReference type="EMBL" id="CM035444">
    <property type="protein sequence ID" value="KAH7276748.1"/>
    <property type="molecule type" value="Genomic_DNA"/>
</dbReference>
<dbReference type="PROSITE" id="PS50146">
    <property type="entry name" value="DAGK"/>
    <property type="match status" value="1"/>
</dbReference>
<dbReference type="AlphaFoldDB" id="A0A8T2PZF7"/>
<feature type="domain" description="DAGKc" evidence="6">
    <location>
        <begin position="212"/>
        <end position="351"/>
    </location>
</feature>
<dbReference type="Gene3D" id="3.40.50.10330">
    <property type="entry name" value="Probable inorganic polyphosphate/atp-NAD kinase, domain 1"/>
    <property type="match status" value="1"/>
</dbReference>
<dbReference type="InterPro" id="IPR050187">
    <property type="entry name" value="Lipid_Phosphate_FormReg"/>
</dbReference>
<dbReference type="GO" id="GO:0005524">
    <property type="term" value="F:ATP binding"/>
    <property type="evidence" value="ECO:0007669"/>
    <property type="project" value="UniProtKB-KW"/>
</dbReference>
<sequence>MSNNNHDPLNETAKKTFLCFRNSNNNESPEPKIPKYPWRLKSLKRGTKQSVTKPLDTQNGNDHVKIDVNEDLGLLGKIIFSGQLAVDKKTVKEDVEHVYVEAKLTGKELTWAFMSLNLQDIVAVSYCDGTRRFTVHSFPFAYSSCSFRKRYRRRKDFHFLAVNSEEAWKWTEAFESLKFYVNHSPHPLPSAKRQNPKHELEDMPSIVAPCCRIGRAMLVILNPRSGHGRARKVYDVEVEPILKLAGFKLHVVETNGPHHAQKLAATVDLSTCSSGIICVGGDGIVNEVLNGLLSREDAKHSRVVPIGIIPAGSDNSLIWSIMGVRDPASAALAIVKGDLISTDVFSIEWMKTGEVHLGLTVAYYGFMSDVLELSGKYQKKFGPLRYFVAGALKFLCLPKYECEVEYLPVAGDGTQSQGGSNVGHTQIQIDDVIVDKVGLDTGSKLPNNGSLNHHDSPFTSTRNVTDLDIFSGTTDASNEPSEYVRGLDGKSKRPSSARCSAGQAGNEDVVTVNHCVAGPTTPSPRPRTRSKSRLDRGWSGISPGSGNMRTSWDYSMVDDHHPGDLFSSFNDDANQVIGARSNSETDMLALKQIRPQVQNVDAEKWVVKQGQFLGIMICNHRCKTVQCLKSQLLAPNAEHDDRKLDLVLVHKVGRFQLLRFLVLMQFGRHLSLPFVEYMKVHSVKLKPGNNQHKGCGIDGELMDLNGPISATVLEEQCQLIGQPASRN</sequence>
<evidence type="ECO:0000256" key="3">
    <source>
        <dbReference type="ARBA" id="ARBA00022777"/>
    </source>
</evidence>
<evidence type="ECO:0000256" key="2">
    <source>
        <dbReference type="ARBA" id="ARBA00022741"/>
    </source>
</evidence>
<dbReference type="SMART" id="SM00046">
    <property type="entry name" value="DAGKc"/>
    <property type="match status" value="1"/>
</dbReference>
<dbReference type="PANTHER" id="PTHR12358:SF111">
    <property type="entry name" value="CERAMIDE KINASE, ISOFORM A"/>
    <property type="match status" value="1"/>
</dbReference>
<organism evidence="7 8">
    <name type="scientific">Ceratopteris richardii</name>
    <name type="common">Triangle waterfern</name>
    <dbReference type="NCBI Taxonomy" id="49495"/>
    <lineage>
        <taxon>Eukaryota</taxon>
        <taxon>Viridiplantae</taxon>
        <taxon>Streptophyta</taxon>
        <taxon>Embryophyta</taxon>
        <taxon>Tracheophyta</taxon>
        <taxon>Polypodiopsida</taxon>
        <taxon>Polypodiidae</taxon>
        <taxon>Polypodiales</taxon>
        <taxon>Pteridineae</taxon>
        <taxon>Pteridaceae</taxon>
        <taxon>Parkerioideae</taxon>
        <taxon>Ceratopteris</taxon>
    </lineage>
</organism>
<dbReference type="GO" id="GO:0006672">
    <property type="term" value="P:ceramide metabolic process"/>
    <property type="evidence" value="ECO:0007669"/>
    <property type="project" value="TreeGrafter"/>
</dbReference>
<dbReference type="GO" id="GO:0016020">
    <property type="term" value="C:membrane"/>
    <property type="evidence" value="ECO:0007669"/>
    <property type="project" value="GOC"/>
</dbReference>
<evidence type="ECO:0000313" key="7">
    <source>
        <dbReference type="EMBL" id="KAH7276743.1"/>
    </source>
</evidence>
<evidence type="ECO:0000256" key="4">
    <source>
        <dbReference type="ARBA" id="ARBA00022840"/>
    </source>
</evidence>
<dbReference type="GO" id="GO:0001729">
    <property type="term" value="F:ceramide kinase activity"/>
    <property type="evidence" value="ECO:0007669"/>
    <property type="project" value="TreeGrafter"/>
</dbReference>
<keyword evidence="4" id="KW-0067">ATP-binding</keyword>
<dbReference type="Pfam" id="PF19279">
    <property type="entry name" value="YegS_C"/>
    <property type="match status" value="1"/>
</dbReference>
<dbReference type="OrthoDB" id="3853857at2759"/>
<evidence type="ECO:0000313" key="8">
    <source>
        <dbReference type="Proteomes" id="UP000825935"/>
    </source>
</evidence>